<dbReference type="AlphaFoldDB" id="A0A6J7C126"/>
<sequence length="141" mass="14055">MPRTVRSPTRSTMRPAGSALTRRTSAKTLTTALAQKAETPNVSAKSGIAGATMPKPRATQKATSASTNTSRGSLALALALVAVAVEVDVEVGAAAAAAADAPAGVSAGSPEDRVSGSVMRGSSRRSLSHPLSLLCALAQSD</sequence>
<name>A0A6J7C126_9ZZZZ</name>
<organism evidence="2">
    <name type="scientific">freshwater metagenome</name>
    <dbReference type="NCBI Taxonomy" id="449393"/>
    <lineage>
        <taxon>unclassified sequences</taxon>
        <taxon>metagenomes</taxon>
        <taxon>ecological metagenomes</taxon>
    </lineage>
</organism>
<dbReference type="EMBL" id="CAFBIZ010000164">
    <property type="protein sequence ID" value="CAB4851330.1"/>
    <property type="molecule type" value="Genomic_DNA"/>
</dbReference>
<feature type="compositionally biased region" description="Polar residues" evidence="1">
    <location>
        <begin position="1"/>
        <end position="12"/>
    </location>
</feature>
<feature type="compositionally biased region" description="Low complexity" evidence="1">
    <location>
        <begin position="19"/>
        <end position="37"/>
    </location>
</feature>
<protein>
    <submittedName>
        <fullName evidence="2">Unannotated protein</fullName>
    </submittedName>
</protein>
<feature type="region of interest" description="Disordered" evidence="1">
    <location>
        <begin position="98"/>
        <end position="128"/>
    </location>
</feature>
<feature type="compositionally biased region" description="Polar residues" evidence="1">
    <location>
        <begin position="60"/>
        <end position="69"/>
    </location>
</feature>
<feature type="region of interest" description="Disordered" evidence="1">
    <location>
        <begin position="1"/>
        <end position="69"/>
    </location>
</feature>
<evidence type="ECO:0000256" key="1">
    <source>
        <dbReference type="SAM" id="MobiDB-lite"/>
    </source>
</evidence>
<accession>A0A6J7C126</accession>
<evidence type="ECO:0000313" key="2">
    <source>
        <dbReference type="EMBL" id="CAB4851330.1"/>
    </source>
</evidence>
<proteinExistence type="predicted"/>
<feature type="compositionally biased region" description="Low complexity" evidence="1">
    <location>
        <begin position="98"/>
        <end position="121"/>
    </location>
</feature>
<gene>
    <name evidence="2" type="ORF">UFOPK3268_01219</name>
</gene>
<reference evidence="2" key="1">
    <citation type="submission" date="2020-05" db="EMBL/GenBank/DDBJ databases">
        <authorList>
            <person name="Chiriac C."/>
            <person name="Salcher M."/>
            <person name="Ghai R."/>
            <person name="Kavagutti S V."/>
        </authorList>
    </citation>
    <scope>NUCLEOTIDE SEQUENCE</scope>
</reference>